<protein>
    <submittedName>
        <fullName evidence="1">Uncharacterized protein</fullName>
    </submittedName>
</protein>
<dbReference type="EMBL" id="JH880645">
    <property type="protein sequence ID" value="ELR59967.1"/>
    <property type="molecule type" value="Genomic_DNA"/>
</dbReference>
<name>L8IXQ7_9CETA</name>
<evidence type="ECO:0000313" key="2">
    <source>
        <dbReference type="Proteomes" id="UP000011080"/>
    </source>
</evidence>
<gene>
    <name evidence="1" type="ORF">M91_04884</name>
</gene>
<proteinExistence type="predicted"/>
<evidence type="ECO:0000313" key="1">
    <source>
        <dbReference type="EMBL" id="ELR59967.1"/>
    </source>
</evidence>
<sequence>IIPPLYSSRAPSSCSIKGSFPHLHRCPVSLPLPLARLLEHIVPPYSNPHGGAPPPGGKRSNVLAQPPMSTRILLCALSLPLRRDPLPKSTPFLFQGHLP</sequence>
<accession>L8IXQ7</accession>
<dbReference type="AlphaFoldDB" id="L8IXQ7"/>
<organism evidence="1 2">
    <name type="scientific">Bos mutus</name>
    <name type="common">wild yak</name>
    <dbReference type="NCBI Taxonomy" id="72004"/>
    <lineage>
        <taxon>Eukaryota</taxon>
        <taxon>Metazoa</taxon>
        <taxon>Chordata</taxon>
        <taxon>Craniata</taxon>
        <taxon>Vertebrata</taxon>
        <taxon>Euteleostomi</taxon>
        <taxon>Mammalia</taxon>
        <taxon>Eutheria</taxon>
        <taxon>Laurasiatheria</taxon>
        <taxon>Artiodactyla</taxon>
        <taxon>Ruminantia</taxon>
        <taxon>Pecora</taxon>
        <taxon>Bovidae</taxon>
        <taxon>Bovinae</taxon>
        <taxon>Bos</taxon>
    </lineage>
</organism>
<feature type="non-terminal residue" evidence="1">
    <location>
        <position position="1"/>
    </location>
</feature>
<feature type="non-terminal residue" evidence="1">
    <location>
        <position position="99"/>
    </location>
</feature>
<reference evidence="1 2" key="1">
    <citation type="journal article" date="2012" name="Nat. Genet.">
        <title>The yak genome and adaptation to life at high altitude.</title>
        <authorList>
            <person name="Qiu Q."/>
            <person name="Zhang G."/>
            <person name="Ma T."/>
            <person name="Qian W."/>
            <person name="Wang J."/>
            <person name="Ye Z."/>
            <person name="Cao C."/>
            <person name="Hu Q."/>
            <person name="Kim J."/>
            <person name="Larkin D.M."/>
            <person name="Auvil L."/>
            <person name="Capitanu B."/>
            <person name="Ma J."/>
            <person name="Lewin H.A."/>
            <person name="Qian X."/>
            <person name="Lang Y."/>
            <person name="Zhou R."/>
            <person name="Wang L."/>
            <person name="Wang K."/>
            <person name="Xia J."/>
            <person name="Liao S."/>
            <person name="Pan S."/>
            <person name="Lu X."/>
            <person name="Hou H."/>
            <person name="Wang Y."/>
            <person name="Zang X."/>
            <person name="Yin Y."/>
            <person name="Ma H."/>
            <person name="Zhang J."/>
            <person name="Wang Z."/>
            <person name="Zhang Y."/>
            <person name="Zhang D."/>
            <person name="Yonezawa T."/>
            <person name="Hasegawa M."/>
            <person name="Zhong Y."/>
            <person name="Liu W."/>
            <person name="Zhang Y."/>
            <person name="Huang Z."/>
            <person name="Zhang S."/>
            <person name="Long R."/>
            <person name="Yang H."/>
            <person name="Wang J."/>
            <person name="Lenstra J.A."/>
            <person name="Cooper D.N."/>
            <person name="Wu Y."/>
            <person name="Wang J."/>
            <person name="Shi P."/>
            <person name="Wang J."/>
            <person name="Liu J."/>
        </authorList>
    </citation>
    <scope>NUCLEOTIDE SEQUENCE [LARGE SCALE GENOMIC DNA]</scope>
    <source>
        <strain evidence="2">yakQH1</strain>
    </source>
</reference>
<dbReference type="Proteomes" id="UP000011080">
    <property type="component" value="Unassembled WGS sequence"/>
</dbReference>